<feature type="chain" id="PRO_5021310639" evidence="1">
    <location>
        <begin position="25"/>
        <end position="226"/>
    </location>
</feature>
<feature type="signal peptide" evidence="1">
    <location>
        <begin position="1"/>
        <end position="24"/>
    </location>
</feature>
<dbReference type="RefSeq" id="WP_135204275.1">
    <property type="nucleotide sequence ID" value="NZ_SPVG01000245.1"/>
</dbReference>
<dbReference type="NCBIfam" id="TIGR02595">
    <property type="entry name" value="PEP_CTERM"/>
    <property type="match status" value="1"/>
</dbReference>
<dbReference type="Proteomes" id="UP000297729">
    <property type="component" value="Unassembled WGS sequence"/>
</dbReference>
<evidence type="ECO:0000313" key="4">
    <source>
        <dbReference type="Proteomes" id="UP000297729"/>
    </source>
</evidence>
<keyword evidence="1" id="KW-0732">Signal</keyword>
<protein>
    <submittedName>
        <fullName evidence="3">PEP-CTERM sorting domain-containing protein</fullName>
    </submittedName>
</protein>
<gene>
    <name evidence="3" type="ORF">E4L98_25180</name>
</gene>
<reference evidence="3 4" key="1">
    <citation type="submission" date="2019-03" db="EMBL/GenBank/DDBJ databases">
        <title>Draft Genome Sequence of Duganella callidus sp. nov., a Novel Duganella Species Isolated from Cultivated Soil.</title>
        <authorList>
            <person name="Raths R."/>
            <person name="Peta V."/>
            <person name="Bucking H."/>
        </authorList>
    </citation>
    <scope>NUCLEOTIDE SEQUENCE [LARGE SCALE GENOMIC DNA]</scope>
    <source>
        <strain evidence="3 4">DN04</strain>
    </source>
</reference>
<dbReference type="AlphaFoldDB" id="A0A4Y9S670"/>
<dbReference type="OrthoDB" id="8779686at2"/>
<evidence type="ECO:0000256" key="1">
    <source>
        <dbReference type="SAM" id="SignalP"/>
    </source>
</evidence>
<feature type="domain" description="Ice-binding protein C-terminal" evidence="2">
    <location>
        <begin position="199"/>
        <end position="224"/>
    </location>
</feature>
<dbReference type="InterPro" id="IPR013424">
    <property type="entry name" value="Ice-binding_C"/>
</dbReference>
<evidence type="ECO:0000313" key="3">
    <source>
        <dbReference type="EMBL" id="TFW15989.1"/>
    </source>
</evidence>
<dbReference type="Pfam" id="PF07589">
    <property type="entry name" value="PEP-CTERM"/>
    <property type="match status" value="1"/>
</dbReference>
<name>A0A4Y9S670_9BURK</name>
<organism evidence="3 4">
    <name type="scientific">Duganella callida</name>
    <dbReference type="NCBI Taxonomy" id="2561932"/>
    <lineage>
        <taxon>Bacteria</taxon>
        <taxon>Pseudomonadati</taxon>
        <taxon>Pseudomonadota</taxon>
        <taxon>Betaproteobacteria</taxon>
        <taxon>Burkholderiales</taxon>
        <taxon>Oxalobacteraceae</taxon>
        <taxon>Telluria group</taxon>
        <taxon>Duganella</taxon>
    </lineage>
</organism>
<comment type="caution">
    <text evidence="3">The sequence shown here is derived from an EMBL/GenBank/DDBJ whole genome shotgun (WGS) entry which is preliminary data.</text>
</comment>
<proteinExistence type="predicted"/>
<keyword evidence="4" id="KW-1185">Reference proteome</keyword>
<accession>A0A4Y9S670</accession>
<evidence type="ECO:0000259" key="2">
    <source>
        <dbReference type="Pfam" id="PF07589"/>
    </source>
</evidence>
<sequence>MIAKNALKLATFAVAALFSNVAGAVVTDLTGQYQLQSSATAVAGQNHAYTFTYTVTNLGQGYAGTQTGLDGLTIFVPTSATLIDYSVPTSYAGSPGYWQGTAASTFDLAMGGSNTSQNLAAPTGYLAVTFWGMNTQSVYQVGSTATFSISLGNVDVGSNTAGLTTYYGYATPPAGQEFVSNQYGNYTTFATTAVGAVTAVPEPDTYAMLLAGLGAVGLIARRRRRG</sequence>
<dbReference type="EMBL" id="SPVG01000245">
    <property type="protein sequence ID" value="TFW15989.1"/>
    <property type="molecule type" value="Genomic_DNA"/>
</dbReference>